<organism evidence="1 2">
    <name type="scientific">Streptococcus oralis subsp. tigurinus</name>
    <dbReference type="NCBI Taxonomy" id="1077464"/>
    <lineage>
        <taxon>Bacteria</taxon>
        <taxon>Bacillati</taxon>
        <taxon>Bacillota</taxon>
        <taxon>Bacilli</taxon>
        <taxon>Lactobacillales</taxon>
        <taxon>Streptococcaceae</taxon>
        <taxon>Streptococcus</taxon>
    </lineage>
</organism>
<protein>
    <submittedName>
        <fullName evidence="1">Uncharacterized protein</fullName>
    </submittedName>
</protein>
<gene>
    <name evidence="1" type="ORF">ATE34_08150</name>
</gene>
<accession>A0A1X0WM92</accession>
<evidence type="ECO:0000313" key="2">
    <source>
        <dbReference type="Proteomes" id="UP000192428"/>
    </source>
</evidence>
<dbReference type="RefSeq" id="WP_084911675.1">
    <property type="nucleotide sequence ID" value="NZ_LNVF01000009.1"/>
</dbReference>
<reference evidence="1 2" key="1">
    <citation type="journal article" date="2016" name="PLoS ONE">
        <title>Comparative Genomics Analysis of Streptococcus tigurinus Strains Identifies Genetic Elements Specifically and Uniquely Present in Highly Virulent Strains.</title>
        <authorList>
            <person name="Diene S.M."/>
            <person name="Francois P."/>
            <person name="Zbinden A."/>
            <person name="Entenza J.M."/>
            <person name="Resch G."/>
        </authorList>
    </citation>
    <scope>NUCLEOTIDE SEQUENCE [LARGE SCALE GENOMIC DNA]</scope>
    <source>
        <strain evidence="1 2">AZ_8</strain>
    </source>
</reference>
<comment type="caution">
    <text evidence="1">The sequence shown here is derived from an EMBL/GenBank/DDBJ whole genome shotgun (WGS) entry which is preliminary data.</text>
</comment>
<name>A0A1X0WM92_STROR</name>
<dbReference type="AlphaFoldDB" id="A0A1X0WM92"/>
<evidence type="ECO:0000313" key="1">
    <source>
        <dbReference type="EMBL" id="ORJ27920.1"/>
    </source>
</evidence>
<proteinExistence type="predicted"/>
<sequence length="63" mass="7399">MRVFMEFVDDEEKLAVEKLNEYIEKAKIATSGKAKIKVIGYQVARYEQLNKERTYILAEEVID</sequence>
<dbReference type="EMBL" id="LNVF01000009">
    <property type="protein sequence ID" value="ORJ27920.1"/>
    <property type="molecule type" value="Genomic_DNA"/>
</dbReference>
<dbReference type="Proteomes" id="UP000192428">
    <property type="component" value="Unassembled WGS sequence"/>
</dbReference>